<evidence type="ECO:0000313" key="1">
    <source>
        <dbReference type="EMBL" id="TBE57806.1"/>
    </source>
</evidence>
<dbReference type="Proteomes" id="UP000291302">
    <property type="component" value="Unassembled WGS sequence"/>
</dbReference>
<sequence length="70" mass="7566">MRTFRIIGGMTVLALVAIAVLFIWSGLAANEMISKCHDNSAGEYIPELNARKAYCGDFGANSSDPLPRGY</sequence>
<gene>
    <name evidence="1" type="ORF">ELH03_36075</name>
</gene>
<comment type="caution">
    <text evidence="1">The sequence shown here is derived from an EMBL/GenBank/DDBJ whole genome shotgun (WGS) entry which is preliminary data.</text>
</comment>
<name>A0ABY1XHM9_9HYPH</name>
<accession>A0ABY1XHM9</accession>
<organism evidence="1 2">
    <name type="scientific">Rhizobium beringeri</name>
    <dbReference type="NCBI Taxonomy" id="3019934"/>
    <lineage>
        <taxon>Bacteria</taxon>
        <taxon>Pseudomonadati</taxon>
        <taxon>Pseudomonadota</taxon>
        <taxon>Alphaproteobacteria</taxon>
        <taxon>Hyphomicrobiales</taxon>
        <taxon>Rhizobiaceae</taxon>
        <taxon>Rhizobium/Agrobacterium group</taxon>
        <taxon>Rhizobium</taxon>
    </lineage>
</organism>
<dbReference type="EMBL" id="SILG01000007">
    <property type="protein sequence ID" value="TBE57806.1"/>
    <property type="molecule type" value="Genomic_DNA"/>
</dbReference>
<reference evidence="1 2" key="1">
    <citation type="submission" date="2019-02" db="EMBL/GenBank/DDBJ databases">
        <title>The genomic architecture of introgression among sibling species of bacteria.</title>
        <authorList>
            <person name="Cavassim M.I.A."/>
            <person name="Moeskjaer S."/>
            <person name="Moslemi C."/>
            <person name="Fields B."/>
            <person name="Bachmann A."/>
            <person name="Vilhjalmsson B."/>
            <person name="Schierup M.H."/>
            <person name="Young J.P.W."/>
            <person name="Andersen S.U."/>
        </authorList>
    </citation>
    <scope>NUCLEOTIDE SEQUENCE [LARGE SCALE GENOMIC DNA]</scope>
    <source>
        <strain evidence="1 2">SM51</strain>
    </source>
</reference>
<keyword evidence="2" id="KW-1185">Reference proteome</keyword>
<proteinExistence type="predicted"/>
<evidence type="ECO:0008006" key="3">
    <source>
        <dbReference type="Google" id="ProtNLM"/>
    </source>
</evidence>
<evidence type="ECO:0000313" key="2">
    <source>
        <dbReference type="Proteomes" id="UP000291302"/>
    </source>
</evidence>
<dbReference type="RefSeq" id="WP_130660715.1">
    <property type="nucleotide sequence ID" value="NZ_SILG01000007.1"/>
</dbReference>
<protein>
    <recommendedName>
        <fullName evidence="3">Transmembrane protein</fullName>
    </recommendedName>
</protein>